<dbReference type="OMA" id="QTELGHR"/>
<reference evidence="2 3" key="1">
    <citation type="journal article" date="2009" name="Nat. Genet.">
        <title>The genome of the cucumber, Cucumis sativus L.</title>
        <authorList>
            <person name="Huang S."/>
            <person name="Li R."/>
            <person name="Zhang Z."/>
            <person name="Li L."/>
            <person name="Gu X."/>
            <person name="Fan W."/>
            <person name="Lucas W.J."/>
            <person name="Wang X."/>
            <person name="Xie B."/>
            <person name="Ni P."/>
            <person name="Ren Y."/>
            <person name="Zhu H."/>
            <person name="Li J."/>
            <person name="Lin K."/>
            <person name="Jin W."/>
            <person name="Fei Z."/>
            <person name="Li G."/>
            <person name="Staub J."/>
            <person name="Kilian A."/>
            <person name="van der Vossen E.A."/>
            <person name="Wu Y."/>
            <person name="Guo J."/>
            <person name="He J."/>
            <person name="Jia Z."/>
            <person name="Ren Y."/>
            <person name="Tian G."/>
            <person name="Lu Y."/>
            <person name="Ruan J."/>
            <person name="Qian W."/>
            <person name="Wang M."/>
            <person name="Huang Q."/>
            <person name="Li B."/>
            <person name="Xuan Z."/>
            <person name="Cao J."/>
            <person name="Asan"/>
            <person name="Wu Z."/>
            <person name="Zhang J."/>
            <person name="Cai Q."/>
            <person name="Bai Y."/>
            <person name="Zhao B."/>
            <person name="Han Y."/>
            <person name="Li Y."/>
            <person name="Li X."/>
            <person name="Wang S."/>
            <person name="Shi Q."/>
            <person name="Liu S."/>
            <person name="Cho W.K."/>
            <person name="Kim J.Y."/>
            <person name="Xu Y."/>
            <person name="Heller-Uszynska K."/>
            <person name="Miao H."/>
            <person name="Cheng Z."/>
            <person name="Zhang S."/>
            <person name="Wu J."/>
            <person name="Yang Y."/>
            <person name="Kang H."/>
            <person name="Li M."/>
            <person name="Liang H."/>
            <person name="Ren X."/>
            <person name="Shi Z."/>
            <person name="Wen M."/>
            <person name="Jian M."/>
            <person name="Yang H."/>
            <person name="Zhang G."/>
            <person name="Yang Z."/>
            <person name="Chen R."/>
            <person name="Liu S."/>
            <person name="Li J."/>
            <person name="Ma L."/>
            <person name="Liu H."/>
            <person name="Zhou Y."/>
            <person name="Zhao J."/>
            <person name="Fang X."/>
            <person name="Li G."/>
            <person name="Fang L."/>
            <person name="Li Y."/>
            <person name="Liu D."/>
            <person name="Zheng H."/>
            <person name="Zhang Y."/>
            <person name="Qin N."/>
            <person name="Li Z."/>
            <person name="Yang G."/>
            <person name="Yang S."/>
            <person name="Bolund L."/>
            <person name="Kristiansen K."/>
            <person name="Zheng H."/>
            <person name="Li S."/>
            <person name="Zhang X."/>
            <person name="Yang H."/>
            <person name="Wang J."/>
            <person name="Sun R."/>
            <person name="Zhang B."/>
            <person name="Jiang S."/>
            <person name="Wang J."/>
            <person name="Du Y."/>
            <person name="Li S."/>
        </authorList>
    </citation>
    <scope>NUCLEOTIDE SEQUENCE [LARGE SCALE GENOMIC DNA]</scope>
    <source>
        <strain evidence="3">cv. 9930</strain>
    </source>
</reference>
<reference evidence="2 3" key="4">
    <citation type="journal article" date="2011" name="BMC Genomics">
        <title>RNA-Seq improves annotation of protein-coding genes in the cucumber genome.</title>
        <authorList>
            <person name="Li Z."/>
            <person name="Zhang Z."/>
            <person name="Yan P."/>
            <person name="Huang S."/>
            <person name="Fei Z."/>
            <person name="Lin K."/>
        </authorList>
    </citation>
    <scope>NUCLEOTIDE SEQUENCE [LARGE SCALE GENOMIC DNA]</scope>
    <source>
        <strain evidence="3">cv. 9930</strain>
    </source>
</reference>
<evidence type="ECO:0000313" key="3">
    <source>
        <dbReference type="Proteomes" id="UP000029981"/>
    </source>
</evidence>
<evidence type="ECO:0000259" key="1">
    <source>
        <dbReference type="Pfam" id="PF14749"/>
    </source>
</evidence>
<accession>A0A0A0L7J3</accession>
<dbReference type="GO" id="GO:0003997">
    <property type="term" value="F:acyl-CoA oxidase activity"/>
    <property type="evidence" value="ECO:0007669"/>
    <property type="project" value="InterPro"/>
</dbReference>
<sequence>MLLDHRIFVPFLKGQSTEEQLQKWLSLTYKMQIIGCYAQTKLGHNVQGLGTTAMFYPKIDEFAIHSPTTNLKQSKYSGS</sequence>
<dbReference type="SUPFAM" id="SSF56645">
    <property type="entry name" value="Acyl-CoA dehydrogenase NM domain-like"/>
    <property type="match status" value="1"/>
</dbReference>
<dbReference type="InterPro" id="IPR046373">
    <property type="entry name" value="Acyl-CoA_Oxase/DH_mid-dom_sf"/>
</dbReference>
<dbReference type="InterPro" id="IPR009100">
    <property type="entry name" value="AcylCoA_DH/oxidase_NM_dom_sf"/>
</dbReference>
<keyword evidence="3" id="KW-1185">Reference proteome</keyword>
<proteinExistence type="predicted"/>
<protein>
    <recommendedName>
        <fullName evidence="1">Acyl-coenzyme A oxidase N-terminal domain-containing protein</fullName>
    </recommendedName>
</protein>
<dbReference type="InterPro" id="IPR037069">
    <property type="entry name" value="AcylCoA_DH/ox_N_sf"/>
</dbReference>
<feature type="domain" description="Acyl-coenzyme A oxidase N-terminal" evidence="1">
    <location>
        <begin position="6"/>
        <end position="34"/>
    </location>
</feature>
<organism evidence="2 3">
    <name type="scientific">Cucumis sativus</name>
    <name type="common">Cucumber</name>
    <dbReference type="NCBI Taxonomy" id="3659"/>
    <lineage>
        <taxon>Eukaryota</taxon>
        <taxon>Viridiplantae</taxon>
        <taxon>Streptophyta</taxon>
        <taxon>Embryophyta</taxon>
        <taxon>Tracheophyta</taxon>
        <taxon>Spermatophyta</taxon>
        <taxon>Magnoliopsida</taxon>
        <taxon>eudicotyledons</taxon>
        <taxon>Gunneridae</taxon>
        <taxon>Pentapetalae</taxon>
        <taxon>rosids</taxon>
        <taxon>fabids</taxon>
        <taxon>Cucurbitales</taxon>
        <taxon>Cucurbitaceae</taxon>
        <taxon>Benincaseae</taxon>
        <taxon>Cucumis</taxon>
    </lineage>
</organism>
<dbReference type="PANTHER" id="PTHR10909:SF250">
    <property type="entry name" value="PEROXISOMAL ACYL-COENZYME A OXIDASE 1"/>
    <property type="match status" value="1"/>
</dbReference>
<evidence type="ECO:0000313" key="2">
    <source>
        <dbReference type="EMBL" id="KGN57778.1"/>
    </source>
</evidence>
<reference evidence="2 3" key="2">
    <citation type="journal article" date="2009" name="PLoS ONE">
        <title>An integrated genetic and cytogenetic map of the cucumber genome.</title>
        <authorList>
            <person name="Ren Y."/>
            <person name="Zhang Z."/>
            <person name="Liu J."/>
            <person name="Staub J.E."/>
            <person name="Han Y."/>
            <person name="Cheng Z."/>
            <person name="Li X."/>
            <person name="Lu J."/>
            <person name="Miao H."/>
            <person name="Kang H."/>
            <person name="Xie B."/>
            <person name="Gu X."/>
            <person name="Wang X."/>
            <person name="Du Y."/>
            <person name="Jin W."/>
            <person name="Huang S."/>
        </authorList>
    </citation>
    <scope>NUCLEOTIDE SEQUENCE [LARGE SCALE GENOMIC DNA]</scope>
    <source>
        <strain evidence="3">cv. 9930</strain>
    </source>
</reference>
<dbReference type="AlphaFoldDB" id="A0A0A0L7J3"/>
<dbReference type="Proteomes" id="UP000029981">
    <property type="component" value="Chromosome 3"/>
</dbReference>
<dbReference type="PANTHER" id="PTHR10909">
    <property type="entry name" value="ELECTRON TRANSPORT OXIDOREDUCTASE"/>
    <property type="match status" value="1"/>
</dbReference>
<dbReference type="Pfam" id="PF14749">
    <property type="entry name" value="Acyl-CoA_ox_N"/>
    <property type="match status" value="1"/>
</dbReference>
<gene>
    <name evidence="2" type="ORF">Csa_3G298065</name>
</gene>
<dbReference type="Gene3D" id="1.10.540.10">
    <property type="entry name" value="Acyl-CoA dehydrogenase/oxidase, N-terminal domain"/>
    <property type="match status" value="1"/>
</dbReference>
<dbReference type="GO" id="GO:0071949">
    <property type="term" value="F:FAD binding"/>
    <property type="evidence" value="ECO:0007669"/>
    <property type="project" value="InterPro"/>
</dbReference>
<dbReference type="Gene3D" id="2.40.110.10">
    <property type="entry name" value="Butyryl-CoA Dehydrogenase, subunit A, domain 2"/>
    <property type="match status" value="1"/>
</dbReference>
<dbReference type="STRING" id="3659.A0A0A0L7J3"/>
<dbReference type="InterPro" id="IPR029320">
    <property type="entry name" value="Acyl-CoA_ox_N"/>
</dbReference>
<dbReference type="InterPro" id="IPR012258">
    <property type="entry name" value="Acyl-CoA_oxidase"/>
</dbReference>
<name>A0A0A0L7J3_CUCSA</name>
<dbReference type="EMBL" id="CM002924">
    <property type="protein sequence ID" value="KGN57778.1"/>
    <property type="molecule type" value="Genomic_DNA"/>
</dbReference>
<dbReference type="GO" id="GO:0006631">
    <property type="term" value="P:fatty acid metabolic process"/>
    <property type="evidence" value="ECO:0007669"/>
    <property type="project" value="InterPro"/>
</dbReference>
<reference evidence="2 3" key="3">
    <citation type="journal article" date="2010" name="BMC Genomics">
        <title>Transcriptome sequencing and comparative analysis of cucumber flowers with different sex types.</title>
        <authorList>
            <person name="Guo S."/>
            <person name="Zheng Y."/>
            <person name="Joung J.G."/>
            <person name="Liu S."/>
            <person name="Zhang Z."/>
            <person name="Crasta O.R."/>
            <person name="Sobral B.W."/>
            <person name="Xu Y."/>
            <person name="Huang S."/>
            <person name="Fei Z."/>
        </authorList>
    </citation>
    <scope>NUCLEOTIDE SEQUENCE [LARGE SCALE GENOMIC DNA]</scope>
    <source>
        <strain evidence="3">cv. 9930</strain>
    </source>
</reference>
<dbReference type="GO" id="GO:0005777">
    <property type="term" value="C:peroxisome"/>
    <property type="evidence" value="ECO:0007669"/>
    <property type="project" value="InterPro"/>
</dbReference>
<dbReference type="Gramene" id="KGN57778">
    <property type="protein sequence ID" value="KGN57778"/>
    <property type="gene ID" value="Csa_3G298065"/>
</dbReference>